<dbReference type="InterPro" id="IPR015797">
    <property type="entry name" value="NUDIX_hydrolase-like_dom_sf"/>
</dbReference>
<name>A0ABP9CWK0_9BACT</name>
<evidence type="ECO:0000256" key="3">
    <source>
        <dbReference type="ARBA" id="ARBA00022723"/>
    </source>
</evidence>
<keyword evidence="9" id="KW-1185">Reference proteome</keyword>
<gene>
    <name evidence="8" type="ORF">GCM10023331_00050</name>
</gene>
<dbReference type="InterPro" id="IPR045121">
    <property type="entry name" value="CoAse"/>
</dbReference>
<evidence type="ECO:0000256" key="5">
    <source>
        <dbReference type="ARBA" id="ARBA00022842"/>
    </source>
</evidence>
<evidence type="ECO:0000256" key="6">
    <source>
        <dbReference type="ARBA" id="ARBA00023211"/>
    </source>
</evidence>
<comment type="caution">
    <text evidence="8">The sequence shown here is derived from an EMBL/GenBank/DDBJ whole genome shotgun (WGS) entry which is preliminary data.</text>
</comment>
<proteinExistence type="predicted"/>
<dbReference type="PROSITE" id="PS51462">
    <property type="entry name" value="NUDIX"/>
    <property type="match status" value="1"/>
</dbReference>
<dbReference type="Pfam" id="PF00293">
    <property type="entry name" value="NUDIX"/>
    <property type="match status" value="1"/>
</dbReference>
<dbReference type="InterPro" id="IPR000086">
    <property type="entry name" value="NUDIX_hydrolase_dom"/>
</dbReference>
<keyword evidence="6" id="KW-0464">Manganese</keyword>
<protein>
    <submittedName>
        <fullName evidence="8">CoA pyrophosphatase</fullName>
    </submittedName>
</protein>
<comment type="cofactor">
    <cofactor evidence="1">
        <name>Mn(2+)</name>
        <dbReference type="ChEBI" id="CHEBI:29035"/>
    </cofactor>
</comment>
<evidence type="ECO:0000259" key="7">
    <source>
        <dbReference type="PROSITE" id="PS51462"/>
    </source>
</evidence>
<keyword evidence="4" id="KW-0378">Hydrolase</keyword>
<keyword evidence="5" id="KW-0460">Magnesium</keyword>
<evidence type="ECO:0000313" key="9">
    <source>
        <dbReference type="Proteomes" id="UP001500298"/>
    </source>
</evidence>
<dbReference type="RefSeq" id="WP_345368354.1">
    <property type="nucleotide sequence ID" value="NZ_BAABJX010000001.1"/>
</dbReference>
<dbReference type="PANTHER" id="PTHR12992:SF11">
    <property type="entry name" value="MITOCHONDRIAL COENZYME A DIPHOSPHATASE NUDT8"/>
    <property type="match status" value="1"/>
</dbReference>
<feature type="domain" description="Nudix hydrolase" evidence="7">
    <location>
        <begin position="45"/>
        <end position="181"/>
    </location>
</feature>
<evidence type="ECO:0000256" key="1">
    <source>
        <dbReference type="ARBA" id="ARBA00001936"/>
    </source>
</evidence>
<accession>A0ABP9CWK0</accession>
<evidence type="ECO:0000256" key="4">
    <source>
        <dbReference type="ARBA" id="ARBA00022801"/>
    </source>
</evidence>
<keyword evidence="3" id="KW-0479">Metal-binding</keyword>
<dbReference type="Gene3D" id="3.90.79.10">
    <property type="entry name" value="Nucleoside Triphosphate Pyrophosphohydrolase"/>
    <property type="match status" value="1"/>
</dbReference>
<organism evidence="8 9">
    <name type="scientific">Algivirga pacifica</name>
    <dbReference type="NCBI Taxonomy" id="1162670"/>
    <lineage>
        <taxon>Bacteria</taxon>
        <taxon>Pseudomonadati</taxon>
        <taxon>Bacteroidota</taxon>
        <taxon>Cytophagia</taxon>
        <taxon>Cytophagales</taxon>
        <taxon>Flammeovirgaceae</taxon>
        <taxon>Algivirga</taxon>
    </lineage>
</organism>
<dbReference type="EMBL" id="BAABJX010000001">
    <property type="protein sequence ID" value="GAA4819641.1"/>
    <property type="molecule type" value="Genomic_DNA"/>
</dbReference>
<comment type="cofactor">
    <cofactor evidence="2">
        <name>Mg(2+)</name>
        <dbReference type="ChEBI" id="CHEBI:18420"/>
    </cofactor>
</comment>
<dbReference type="CDD" id="cd03426">
    <property type="entry name" value="NUDIX_CoAse_Nudt7"/>
    <property type="match status" value="1"/>
</dbReference>
<dbReference type="Proteomes" id="UP001500298">
    <property type="component" value="Unassembled WGS sequence"/>
</dbReference>
<dbReference type="SUPFAM" id="SSF55811">
    <property type="entry name" value="Nudix"/>
    <property type="match status" value="1"/>
</dbReference>
<evidence type="ECO:0000256" key="2">
    <source>
        <dbReference type="ARBA" id="ARBA00001946"/>
    </source>
</evidence>
<reference evidence="9" key="1">
    <citation type="journal article" date="2019" name="Int. J. Syst. Evol. Microbiol.">
        <title>The Global Catalogue of Microorganisms (GCM) 10K type strain sequencing project: providing services to taxonomists for standard genome sequencing and annotation.</title>
        <authorList>
            <consortium name="The Broad Institute Genomics Platform"/>
            <consortium name="The Broad Institute Genome Sequencing Center for Infectious Disease"/>
            <person name="Wu L."/>
            <person name="Ma J."/>
        </authorList>
    </citation>
    <scope>NUCLEOTIDE SEQUENCE [LARGE SCALE GENOMIC DNA]</scope>
    <source>
        <strain evidence="9">JCM 18326</strain>
    </source>
</reference>
<dbReference type="PANTHER" id="PTHR12992">
    <property type="entry name" value="NUDIX HYDROLASE"/>
    <property type="match status" value="1"/>
</dbReference>
<evidence type="ECO:0000313" key="8">
    <source>
        <dbReference type="EMBL" id="GAA4819641.1"/>
    </source>
</evidence>
<sequence length="214" mass="23996">MKEIYQYIENLQHYLTHSHLPGIEAQQQMASTHHSRKYQPAVPEDAREAAVLILLHPTEGQSLKFPLIQRPVYNGVHSGQMALPGGKKDEEDVSLIHTALRECQEEIGITMTENNVLGTLSELYIPPSNMLVTPVIAFTDTSRLSYDTDQREVAEVVESKVDTLLQEENQKVVDIQISGNISFAAPAYHIKGKTVWGATAMILSEFVHIHQEIK</sequence>